<evidence type="ECO:0000259" key="1">
    <source>
        <dbReference type="Pfam" id="PF08501"/>
    </source>
</evidence>
<dbReference type="InterPro" id="IPR022893">
    <property type="entry name" value="Shikimate_DH_fam"/>
</dbReference>
<proteinExistence type="predicted"/>
<dbReference type="Pfam" id="PF08501">
    <property type="entry name" value="Shikimate_dh_N"/>
    <property type="match status" value="1"/>
</dbReference>
<feature type="non-terminal residue" evidence="2">
    <location>
        <position position="1"/>
    </location>
</feature>
<dbReference type="SUPFAM" id="SSF53223">
    <property type="entry name" value="Aminoacid dehydrogenase-like, N-terminal domain"/>
    <property type="match status" value="1"/>
</dbReference>
<dbReference type="InterPro" id="IPR046346">
    <property type="entry name" value="Aminoacid_DH-like_N_sf"/>
</dbReference>
<reference evidence="2" key="1">
    <citation type="submission" date="2013-12" db="EMBL/GenBank/DDBJ databases">
        <title>A Varibaculum cambriense genome reconstructed from a premature infant gut community with otherwise low bacterial novelty that shifts toward anaerobic metabolism during the third week of life.</title>
        <authorList>
            <person name="Brown C.T."/>
            <person name="Sharon I."/>
            <person name="Thomas B.C."/>
            <person name="Castelle C.J."/>
            <person name="Morowitz M.J."/>
            <person name="Banfield J.F."/>
        </authorList>
    </citation>
    <scope>NUCLEOTIDE SEQUENCE</scope>
</reference>
<accession>W1YKS0</accession>
<dbReference type="PANTHER" id="PTHR21089">
    <property type="entry name" value="SHIKIMATE DEHYDROGENASE"/>
    <property type="match status" value="1"/>
</dbReference>
<feature type="domain" description="Shikimate dehydrogenase substrate binding N-terminal" evidence="1">
    <location>
        <begin position="1"/>
        <end position="30"/>
    </location>
</feature>
<organism evidence="2">
    <name type="scientific">human gut metagenome</name>
    <dbReference type="NCBI Taxonomy" id="408170"/>
    <lineage>
        <taxon>unclassified sequences</taxon>
        <taxon>metagenomes</taxon>
        <taxon>organismal metagenomes</taxon>
    </lineage>
</organism>
<dbReference type="InterPro" id="IPR013708">
    <property type="entry name" value="Shikimate_DH-bd_N"/>
</dbReference>
<dbReference type="Gene3D" id="3.40.50.720">
    <property type="entry name" value="NAD(P)-binding Rossmann-like Domain"/>
    <property type="match status" value="1"/>
</dbReference>
<protein>
    <submittedName>
        <fullName evidence="2">Putative shikimate dehydrogenase</fullName>
    </submittedName>
</protein>
<comment type="caution">
    <text evidence="2">The sequence shown here is derived from an EMBL/GenBank/DDBJ whole genome shotgun (WGS) entry which is preliminary data.</text>
</comment>
<sequence length="88" mass="8557">SVTMPHKQRLLTLVDIVDPLAQTVGAANTVVAQRSGTGPALLAAFNTDVAGIVGALRETAGPAAAGGGTAFVLGSGATACSALATRIK</sequence>
<dbReference type="Gene3D" id="3.40.50.10860">
    <property type="entry name" value="Leucine Dehydrogenase, chain A, domain 1"/>
    <property type="match status" value="1"/>
</dbReference>
<dbReference type="GO" id="GO:0019632">
    <property type="term" value="P:shikimate metabolic process"/>
    <property type="evidence" value="ECO:0007669"/>
    <property type="project" value="TreeGrafter"/>
</dbReference>
<dbReference type="EMBL" id="AZMM01003729">
    <property type="protein sequence ID" value="ETJ42305.1"/>
    <property type="molecule type" value="Genomic_DNA"/>
</dbReference>
<dbReference type="GO" id="GO:0009423">
    <property type="term" value="P:chorismate biosynthetic process"/>
    <property type="evidence" value="ECO:0007669"/>
    <property type="project" value="TreeGrafter"/>
</dbReference>
<name>W1YKS0_9ZZZZ</name>
<dbReference type="GO" id="GO:0004764">
    <property type="term" value="F:shikimate 3-dehydrogenase (NADP+) activity"/>
    <property type="evidence" value="ECO:0007669"/>
    <property type="project" value="InterPro"/>
</dbReference>
<gene>
    <name evidence="2" type="ORF">Q604_UNBC03729G0001</name>
</gene>
<dbReference type="PANTHER" id="PTHR21089:SF1">
    <property type="entry name" value="BIFUNCTIONAL 3-DEHYDROQUINATE DEHYDRATASE_SHIKIMATE DEHYDROGENASE, CHLOROPLASTIC"/>
    <property type="match status" value="1"/>
</dbReference>
<feature type="non-terminal residue" evidence="2">
    <location>
        <position position="88"/>
    </location>
</feature>
<evidence type="ECO:0000313" key="2">
    <source>
        <dbReference type="EMBL" id="ETJ42305.1"/>
    </source>
</evidence>
<dbReference type="AlphaFoldDB" id="W1YKS0"/>